<accession>A0A8J3JI56</accession>
<dbReference type="RefSeq" id="WP_203663693.1">
    <property type="nucleotide sequence ID" value="NZ_BAAAZM010000021.1"/>
</dbReference>
<keyword evidence="7" id="KW-0067">ATP-binding</keyword>
<keyword evidence="5" id="KW-0547">Nucleotide-binding</keyword>
<dbReference type="InterPro" id="IPR036890">
    <property type="entry name" value="HATPase_C_sf"/>
</dbReference>
<evidence type="ECO:0000313" key="12">
    <source>
        <dbReference type="Proteomes" id="UP000612808"/>
    </source>
</evidence>
<dbReference type="GO" id="GO:0000155">
    <property type="term" value="F:phosphorelay sensor kinase activity"/>
    <property type="evidence" value="ECO:0007669"/>
    <property type="project" value="InterPro"/>
</dbReference>
<dbReference type="EMBL" id="BOMB01000041">
    <property type="protein sequence ID" value="GID15408.1"/>
    <property type="molecule type" value="Genomic_DNA"/>
</dbReference>
<dbReference type="Proteomes" id="UP000612808">
    <property type="component" value="Unassembled WGS sequence"/>
</dbReference>
<name>A0A8J3JI56_9ACTN</name>
<keyword evidence="3" id="KW-0597">Phosphoprotein</keyword>
<dbReference type="EC" id="2.7.13.3" evidence="2"/>
<feature type="region of interest" description="Disordered" evidence="9">
    <location>
        <begin position="190"/>
        <end position="218"/>
    </location>
</feature>
<proteinExistence type="predicted"/>
<dbReference type="PANTHER" id="PTHR24421:SF10">
    <property type="entry name" value="NITRATE_NITRITE SENSOR PROTEIN NARQ"/>
    <property type="match status" value="1"/>
</dbReference>
<dbReference type="GO" id="GO:0046983">
    <property type="term" value="F:protein dimerization activity"/>
    <property type="evidence" value="ECO:0007669"/>
    <property type="project" value="InterPro"/>
</dbReference>
<dbReference type="InterPro" id="IPR050482">
    <property type="entry name" value="Sensor_HK_TwoCompSys"/>
</dbReference>
<evidence type="ECO:0000313" key="11">
    <source>
        <dbReference type="EMBL" id="GID15408.1"/>
    </source>
</evidence>
<reference evidence="11" key="1">
    <citation type="submission" date="2021-01" db="EMBL/GenBank/DDBJ databases">
        <title>Whole genome shotgun sequence of Actinocatenispora rupis NBRC 107355.</title>
        <authorList>
            <person name="Komaki H."/>
            <person name="Tamura T."/>
        </authorList>
    </citation>
    <scope>NUCLEOTIDE SEQUENCE</scope>
    <source>
        <strain evidence="11">NBRC 107355</strain>
    </source>
</reference>
<dbReference type="GO" id="GO:0016020">
    <property type="term" value="C:membrane"/>
    <property type="evidence" value="ECO:0007669"/>
    <property type="project" value="InterPro"/>
</dbReference>
<dbReference type="AlphaFoldDB" id="A0A8J3JI56"/>
<evidence type="ECO:0000256" key="7">
    <source>
        <dbReference type="ARBA" id="ARBA00022840"/>
    </source>
</evidence>
<evidence type="ECO:0000256" key="9">
    <source>
        <dbReference type="SAM" id="MobiDB-lite"/>
    </source>
</evidence>
<evidence type="ECO:0000256" key="1">
    <source>
        <dbReference type="ARBA" id="ARBA00000085"/>
    </source>
</evidence>
<sequence>MLRAGGVAAAAVAEAQRRRVAAEERLRLARELHDVVGHSMASIAVLSGAALHVLDADPSPVRTALTSIRTTSRDAVAELRVALGPRTEGGPDVRPAERVTGLDRLDDLLAAVRAAGVSVDVIRTGSATLVPAVDHAAYRIVQESLTNVLKHAGLGAAATVRITYRDGLVEIEVSNVGDVPALDAGGAVRDRGQGLTGMPGPVWSGRAYSRRSRPRRTA</sequence>
<organism evidence="11 12">
    <name type="scientific">Actinocatenispora rupis</name>
    <dbReference type="NCBI Taxonomy" id="519421"/>
    <lineage>
        <taxon>Bacteria</taxon>
        <taxon>Bacillati</taxon>
        <taxon>Actinomycetota</taxon>
        <taxon>Actinomycetes</taxon>
        <taxon>Micromonosporales</taxon>
        <taxon>Micromonosporaceae</taxon>
        <taxon>Actinocatenispora</taxon>
    </lineage>
</organism>
<evidence type="ECO:0000256" key="3">
    <source>
        <dbReference type="ARBA" id="ARBA00022553"/>
    </source>
</evidence>
<dbReference type="SUPFAM" id="SSF55874">
    <property type="entry name" value="ATPase domain of HSP90 chaperone/DNA topoisomerase II/histidine kinase"/>
    <property type="match status" value="1"/>
</dbReference>
<comment type="catalytic activity">
    <reaction evidence="1">
        <text>ATP + protein L-histidine = ADP + protein N-phospho-L-histidine.</text>
        <dbReference type="EC" id="2.7.13.3"/>
    </reaction>
</comment>
<feature type="domain" description="Signal transduction histidine kinase subgroup 3 dimerisation and phosphoacceptor" evidence="10">
    <location>
        <begin position="24"/>
        <end position="83"/>
    </location>
</feature>
<gene>
    <name evidence="11" type="ORF">Aru02nite_62970</name>
</gene>
<feature type="compositionally biased region" description="Basic residues" evidence="9">
    <location>
        <begin position="208"/>
        <end position="218"/>
    </location>
</feature>
<dbReference type="Pfam" id="PF07730">
    <property type="entry name" value="HisKA_3"/>
    <property type="match status" value="1"/>
</dbReference>
<dbReference type="PANTHER" id="PTHR24421">
    <property type="entry name" value="NITRATE/NITRITE SENSOR PROTEIN NARX-RELATED"/>
    <property type="match status" value="1"/>
</dbReference>
<evidence type="ECO:0000256" key="6">
    <source>
        <dbReference type="ARBA" id="ARBA00022777"/>
    </source>
</evidence>
<keyword evidence="8" id="KW-0902">Two-component regulatory system</keyword>
<evidence type="ECO:0000256" key="4">
    <source>
        <dbReference type="ARBA" id="ARBA00022679"/>
    </source>
</evidence>
<dbReference type="GO" id="GO:0005524">
    <property type="term" value="F:ATP binding"/>
    <property type="evidence" value="ECO:0007669"/>
    <property type="project" value="UniProtKB-KW"/>
</dbReference>
<evidence type="ECO:0000256" key="8">
    <source>
        <dbReference type="ARBA" id="ARBA00023012"/>
    </source>
</evidence>
<dbReference type="Gene3D" id="3.30.565.10">
    <property type="entry name" value="Histidine kinase-like ATPase, C-terminal domain"/>
    <property type="match status" value="1"/>
</dbReference>
<keyword evidence="4" id="KW-0808">Transferase</keyword>
<keyword evidence="6" id="KW-0418">Kinase</keyword>
<keyword evidence="12" id="KW-1185">Reference proteome</keyword>
<evidence type="ECO:0000256" key="5">
    <source>
        <dbReference type="ARBA" id="ARBA00022741"/>
    </source>
</evidence>
<protein>
    <recommendedName>
        <fullName evidence="2">histidine kinase</fullName>
        <ecNumber evidence="2">2.7.13.3</ecNumber>
    </recommendedName>
</protein>
<comment type="caution">
    <text evidence="11">The sequence shown here is derived from an EMBL/GenBank/DDBJ whole genome shotgun (WGS) entry which is preliminary data.</text>
</comment>
<evidence type="ECO:0000256" key="2">
    <source>
        <dbReference type="ARBA" id="ARBA00012438"/>
    </source>
</evidence>
<dbReference type="Gene3D" id="1.20.5.1930">
    <property type="match status" value="1"/>
</dbReference>
<dbReference type="CDD" id="cd16917">
    <property type="entry name" value="HATPase_UhpB-NarQ-NarX-like"/>
    <property type="match status" value="1"/>
</dbReference>
<dbReference type="InterPro" id="IPR011712">
    <property type="entry name" value="Sig_transdc_His_kin_sub3_dim/P"/>
</dbReference>
<evidence type="ECO:0000259" key="10">
    <source>
        <dbReference type="Pfam" id="PF07730"/>
    </source>
</evidence>